<evidence type="ECO:0000313" key="2">
    <source>
        <dbReference type="EMBL" id="JAH41935.1"/>
    </source>
</evidence>
<reference evidence="2" key="2">
    <citation type="journal article" date="2015" name="Fish Shellfish Immunol.">
        <title>Early steps in the European eel (Anguilla anguilla)-Vibrio vulnificus interaction in the gills: Role of the RtxA13 toxin.</title>
        <authorList>
            <person name="Callol A."/>
            <person name="Pajuelo D."/>
            <person name="Ebbesson L."/>
            <person name="Teles M."/>
            <person name="MacKenzie S."/>
            <person name="Amaro C."/>
        </authorList>
    </citation>
    <scope>NUCLEOTIDE SEQUENCE</scope>
</reference>
<organism evidence="2">
    <name type="scientific">Anguilla anguilla</name>
    <name type="common">European freshwater eel</name>
    <name type="synonym">Muraena anguilla</name>
    <dbReference type="NCBI Taxonomy" id="7936"/>
    <lineage>
        <taxon>Eukaryota</taxon>
        <taxon>Metazoa</taxon>
        <taxon>Chordata</taxon>
        <taxon>Craniata</taxon>
        <taxon>Vertebrata</taxon>
        <taxon>Euteleostomi</taxon>
        <taxon>Actinopterygii</taxon>
        <taxon>Neopterygii</taxon>
        <taxon>Teleostei</taxon>
        <taxon>Anguilliformes</taxon>
        <taxon>Anguillidae</taxon>
        <taxon>Anguilla</taxon>
    </lineage>
</organism>
<evidence type="ECO:0000256" key="1">
    <source>
        <dbReference type="SAM" id="MobiDB-lite"/>
    </source>
</evidence>
<feature type="compositionally biased region" description="Polar residues" evidence="1">
    <location>
        <begin position="1"/>
        <end position="23"/>
    </location>
</feature>
<sequence>MFGSDVTTRAQFQGTCGLQTTPMQNPPEKNK</sequence>
<dbReference type="AlphaFoldDB" id="A0A0E9SMQ1"/>
<protein>
    <submittedName>
        <fullName evidence="2">Uncharacterized protein</fullName>
    </submittedName>
</protein>
<name>A0A0E9SMQ1_ANGAN</name>
<proteinExistence type="predicted"/>
<reference evidence="2" key="1">
    <citation type="submission" date="2014-11" db="EMBL/GenBank/DDBJ databases">
        <authorList>
            <person name="Amaro Gonzalez C."/>
        </authorList>
    </citation>
    <scope>NUCLEOTIDE SEQUENCE</scope>
</reference>
<feature type="region of interest" description="Disordered" evidence="1">
    <location>
        <begin position="1"/>
        <end position="31"/>
    </location>
</feature>
<dbReference type="EMBL" id="GBXM01066642">
    <property type="protein sequence ID" value="JAH41935.1"/>
    <property type="molecule type" value="Transcribed_RNA"/>
</dbReference>
<accession>A0A0E9SMQ1</accession>